<evidence type="ECO:0000313" key="2">
    <source>
        <dbReference type="Proteomes" id="UP000596742"/>
    </source>
</evidence>
<keyword evidence="2" id="KW-1185">Reference proteome</keyword>
<proteinExistence type="predicted"/>
<dbReference type="OrthoDB" id="6110892at2759"/>
<reference evidence="1" key="1">
    <citation type="submission" date="2018-11" db="EMBL/GenBank/DDBJ databases">
        <authorList>
            <person name="Alioto T."/>
            <person name="Alioto T."/>
        </authorList>
    </citation>
    <scope>NUCLEOTIDE SEQUENCE</scope>
</reference>
<dbReference type="EMBL" id="UYJE01009704">
    <property type="protein sequence ID" value="VDI75932.1"/>
    <property type="molecule type" value="Genomic_DNA"/>
</dbReference>
<comment type="caution">
    <text evidence="1">The sequence shown here is derived from an EMBL/GenBank/DDBJ whole genome shotgun (WGS) entry which is preliminary data.</text>
</comment>
<organism evidence="1 2">
    <name type="scientific">Mytilus galloprovincialis</name>
    <name type="common">Mediterranean mussel</name>
    <dbReference type="NCBI Taxonomy" id="29158"/>
    <lineage>
        <taxon>Eukaryota</taxon>
        <taxon>Metazoa</taxon>
        <taxon>Spiralia</taxon>
        <taxon>Lophotrochozoa</taxon>
        <taxon>Mollusca</taxon>
        <taxon>Bivalvia</taxon>
        <taxon>Autobranchia</taxon>
        <taxon>Pteriomorphia</taxon>
        <taxon>Mytilida</taxon>
        <taxon>Mytiloidea</taxon>
        <taxon>Mytilidae</taxon>
        <taxon>Mytilinae</taxon>
        <taxon>Mytilus</taxon>
    </lineage>
</organism>
<name>A0A8B6H8G7_MYTGA</name>
<sequence length="287" mass="32837">MVVFMSFNFFVYSCFLKGEVIEERLQEIFRIKFKIQKLSDQKKFILDLDFSICLEKNVCNPTLTMFKDQLIPEPLCDLDMGFKSENMSLFEWMEDKGLQIGQSLSTALSEELMEYFGLKPFLNEEQCDRNEIPYRGAANGWNNSACPVSLSLPKIHSTISCVLSSQCTGVTCCVEVGKIRKAFTVYVDIDGCNLKLSFGIEKRHLEIPLIDYNWGTEETFSLLGVIKLRFSIHDLHGEKKYLLNLKLSVCLEPDESCLLSSTILENFKLPKLDCDWSDSGFKIPGFQ</sequence>
<accession>A0A8B6H8G7</accession>
<dbReference type="Proteomes" id="UP000596742">
    <property type="component" value="Unassembled WGS sequence"/>
</dbReference>
<protein>
    <submittedName>
        <fullName evidence="1">Uncharacterized protein</fullName>
    </submittedName>
</protein>
<gene>
    <name evidence="1" type="ORF">MGAL_10B036762</name>
</gene>
<dbReference type="AlphaFoldDB" id="A0A8B6H8G7"/>
<evidence type="ECO:0000313" key="1">
    <source>
        <dbReference type="EMBL" id="VDI75932.1"/>
    </source>
</evidence>